<evidence type="ECO:0000313" key="2">
    <source>
        <dbReference type="EMBL" id="QVI61269.1"/>
    </source>
</evidence>
<dbReference type="EMBL" id="CP074405">
    <property type="protein sequence ID" value="QVI61269.1"/>
    <property type="molecule type" value="Genomic_DNA"/>
</dbReference>
<keyword evidence="1" id="KW-0812">Transmembrane</keyword>
<feature type="transmembrane region" description="Helical" evidence="1">
    <location>
        <begin position="53"/>
        <end position="71"/>
    </location>
</feature>
<reference evidence="2 3" key="1">
    <citation type="submission" date="2021-05" db="EMBL/GenBank/DDBJ databases">
        <title>Novel species in genus Cellulomonas.</title>
        <authorList>
            <person name="Zhang G."/>
        </authorList>
    </citation>
    <scope>NUCLEOTIDE SEQUENCE [LARGE SCALE GENOMIC DNA]</scope>
    <source>
        <strain evidence="3">zg-ZUI222</strain>
    </source>
</reference>
<keyword evidence="1" id="KW-1133">Transmembrane helix</keyword>
<name>A0ABX8D1B4_9CELL</name>
<proteinExistence type="predicted"/>
<keyword evidence="3" id="KW-1185">Reference proteome</keyword>
<sequence length="169" mass="18169">MSRHRGSGRDAVLVDGGAPGRTVDSNSLGWPAYAFMVAFCWLGSWAFLEPPWLYVSAVGGTVAVGVIAVWLRSEHLVIEISGATITREEGRGPEVFEMSDLIGATFHWIPFYGSVIDLEWSDGRALEVPVVWGTREFRAQLAAAVRTGSPAAALNDPGSARALRRAGLL</sequence>
<protein>
    <recommendedName>
        <fullName evidence="4">DUF3093 domain-containing protein</fullName>
    </recommendedName>
</protein>
<evidence type="ECO:0008006" key="4">
    <source>
        <dbReference type="Google" id="ProtNLM"/>
    </source>
</evidence>
<organism evidence="2 3">
    <name type="scientific">Cellulomonas wangleii</name>
    <dbReference type="NCBI Taxonomy" id="2816956"/>
    <lineage>
        <taxon>Bacteria</taxon>
        <taxon>Bacillati</taxon>
        <taxon>Actinomycetota</taxon>
        <taxon>Actinomycetes</taxon>
        <taxon>Micrococcales</taxon>
        <taxon>Cellulomonadaceae</taxon>
        <taxon>Cellulomonas</taxon>
    </lineage>
</organism>
<feature type="transmembrane region" description="Helical" evidence="1">
    <location>
        <begin position="28"/>
        <end position="47"/>
    </location>
</feature>
<keyword evidence="1" id="KW-0472">Membrane</keyword>
<dbReference type="Proteomes" id="UP000677804">
    <property type="component" value="Chromosome"/>
</dbReference>
<evidence type="ECO:0000256" key="1">
    <source>
        <dbReference type="SAM" id="Phobius"/>
    </source>
</evidence>
<dbReference type="RefSeq" id="WP_207338873.1">
    <property type="nucleotide sequence ID" value="NZ_CP074405.1"/>
</dbReference>
<accession>A0ABX8D1B4</accession>
<evidence type="ECO:0000313" key="3">
    <source>
        <dbReference type="Proteomes" id="UP000677804"/>
    </source>
</evidence>
<gene>
    <name evidence="2" type="ORF">KG103_12315</name>
</gene>